<protein>
    <submittedName>
        <fullName evidence="1">Uncharacterized protein</fullName>
    </submittedName>
</protein>
<keyword evidence="2" id="KW-1185">Reference proteome</keyword>
<reference evidence="1" key="2">
    <citation type="submission" date="2023-06" db="EMBL/GenBank/DDBJ databases">
        <authorList>
            <person name="Ma L."/>
            <person name="Liu K.-W."/>
            <person name="Li Z."/>
            <person name="Hsiao Y.-Y."/>
            <person name="Qi Y."/>
            <person name="Fu T."/>
            <person name="Tang G."/>
            <person name="Zhang D."/>
            <person name="Sun W.-H."/>
            <person name="Liu D.-K."/>
            <person name="Li Y."/>
            <person name="Chen G.-Z."/>
            <person name="Liu X.-D."/>
            <person name="Liao X.-Y."/>
            <person name="Jiang Y.-T."/>
            <person name="Yu X."/>
            <person name="Hao Y."/>
            <person name="Huang J."/>
            <person name="Zhao X.-W."/>
            <person name="Ke S."/>
            <person name="Chen Y.-Y."/>
            <person name="Wu W.-L."/>
            <person name="Hsu J.-L."/>
            <person name="Lin Y.-F."/>
            <person name="Huang M.-D."/>
            <person name="Li C.-Y."/>
            <person name="Huang L."/>
            <person name="Wang Z.-W."/>
            <person name="Zhao X."/>
            <person name="Zhong W.-Y."/>
            <person name="Peng D.-H."/>
            <person name="Ahmad S."/>
            <person name="Lan S."/>
            <person name="Zhang J.-S."/>
            <person name="Tsai W.-C."/>
            <person name="Van De Peer Y."/>
            <person name="Liu Z.-J."/>
        </authorList>
    </citation>
    <scope>NUCLEOTIDE SEQUENCE</scope>
    <source>
        <strain evidence="1">CP</strain>
        <tissue evidence="1">Leaves</tissue>
    </source>
</reference>
<sequence>MQALLPGFTFTVDKSSLNPARSRRESITLTKIFSNALKEIQFPSLDSVYLSSVKSYMEHTNNYDGSFEFAFNDPRFSHRVLKVMVIAGPQDEKLKAKLGDGVARRLLDLKETCQEENVQN</sequence>
<name>A0AAV9C6F7_ACOCL</name>
<accession>A0AAV9C6F7</accession>
<evidence type="ECO:0000313" key="2">
    <source>
        <dbReference type="Proteomes" id="UP001180020"/>
    </source>
</evidence>
<proteinExistence type="predicted"/>
<dbReference type="EMBL" id="JAUJYO010000021">
    <property type="protein sequence ID" value="KAK1284327.1"/>
    <property type="molecule type" value="Genomic_DNA"/>
</dbReference>
<dbReference type="AlphaFoldDB" id="A0AAV9C6F7"/>
<reference evidence="1" key="1">
    <citation type="journal article" date="2023" name="Nat. Commun.">
        <title>Diploid and tetraploid genomes of Acorus and the evolution of monocots.</title>
        <authorList>
            <person name="Ma L."/>
            <person name="Liu K.W."/>
            <person name="Li Z."/>
            <person name="Hsiao Y.Y."/>
            <person name="Qi Y."/>
            <person name="Fu T."/>
            <person name="Tang G.D."/>
            <person name="Zhang D."/>
            <person name="Sun W.H."/>
            <person name="Liu D.K."/>
            <person name="Li Y."/>
            <person name="Chen G.Z."/>
            <person name="Liu X.D."/>
            <person name="Liao X.Y."/>
            <person name="Jiang Y.T."/>
            <person name="Yu X."/>
            <person name="Hao Y."/>
            <person name="Huang J."/>
            <person name="Zhao X.W."/>
            <person name="Ke S."/>
            <person name="Chen Y.Y."/>
            <person name="Wu W.L."/>
            <person name="Hsu J.L."/>
            <person name="Lin Y.F."/>
            <person name="Huang M.D."/>
            <person name="Li C.Y."/>
            <person name="Huang L."/>
            <person name="Wang Z.W."/>
            <person name="Zhao X."/>
            <person name="Zhong W.Y."/>
            <person name="Peng D.H."/>
            <person name="Ahmad S."/>
            <person name="Lan S."/>
            <person name="Zhang J.S."/>
            <person name="Tsai W.C."/>
            <person name="Van de Peer Y."/>
            <person name="Liu Z.J."/>
        </authorList>
    </citation>
    <scope>NUCLEOTIDE SEQUENCE</scope>
    <source>
        <strain evidence="1">CP</strain>
    </source>
</reference>
<evidence type="ECO:0000313" key="1">
    <source>
        <dbReference type="EMBL" id="KAK1284327.1"/>
    </source>
</evidence>
<dbReference type="Proteomes" id="UP001180020">
    <property type="component" value="Unassembled WGS sequence"/>
</dbReference>
<organism evidence="1 2">
    <name type="scientific">Acorus calamus</name>
    <name type="common">Sweet flag</name>
    <dbReference type="NCBI Taxonomy" id="4465"/>
    <lineage>
        <taxon>Eukaryota</taxon>
        <taxon>Viridiplantae</taxon>
        <taxon>Streptophyta</taxon>
        <taxon>Embryophyta</taxon>
        <taxon>Tracheophyta</taxon>
        <taxon>Spermatophyta</taxon>
        <taxon>Magnoliopsida</taxon>
        <taxon>Liliopsida</taxon>
        <taxon>Acoraceae</taxon>
        <taxon>Acorus</taxon>
    </lineage>
</organism>
<comment type="caution">
    <text evidence="1">The sequence shown here is derived from an EMBL/GenBank/DDBJ whole genome shotgun (WGS) entry which is preliminary data.</text>
</comment>
<gene>
    <name evidence="1" type="ORF">QJS10_CPB21g01413</name>
</gene>